<reference evidence="3 4" key="1">
    <citation type="submission" date="2018-02" db="EMBL/GenBank/DDBJ databases">
        <title>Genomic Encyclopedia of Archaeal and Bacterial Type Strains, Phase II (KMG-II): from individual species to whole genera.</title>
        <authorList>
            <person name="Goeker M."/>
        </authorList>
    </citation>
    <scope>NUCLEOTIDE SEQUENCE [LARGE SCALE GENOMIC DNA]</scope>
    <source>
        <strain evidence="3 4">YU 961-1</strain>
    </source>
</reference>
<dbReference type="AlphaFoldDB" id="A0A2S6GNS9"/>
<proteinExistence type="predicted"/>
<keyword evidence="4" id="KW-1185">Reference proteome</keyword>
<feature type="compositionally biased region" description="Low complexity" evidence="1">
    <location>
        <begin position="200"/>
        <end position="220"/>
    </location>
</feature>
<dbReference type="Proteomes" id="UP000239203">
    <property type="component" value="Unassembled WGS sequence"/>
</dbReference>
<evidence type="ECO:0000256" key="1">
    <source>
        <dbReference type="SAM" id="MobiDB-lite"/>
    </source>
</evidence>
<comment type="caution">
    <text evidence="3">The sequence shown here is derived from an EMBL/GenBank/DDBJ whole genome shotgun (WGS) entry which is preliminary data.</text>
</comment>
<evidence type="ECO:0000313" key="4">
    <source>
        <dbReference type="Proteomes" id="UP000239203"/>
    </source>
</evidence>
<feature type="transmembrane region" description="Helical" evidence="2">
    <location>
        <begin position="18"/>
        <end position="38"/>
    </location>
</feature>
<name>A0A2S6GNS9_9PSEU</name>
<accession>A0A2S6GNS9</accession>
<keyword evidence="2" id="KW-1133">Transmembrane helix</keyword>
<feature type="region of interest" description="Disordered" evidence="1">
    <location>
        <begin position="191"/>
        <end position="220"/>
    </location>
</feature>
<dbReference type="EMBL" id="PTIX01000009">
    <property type="protein sequence ID" value="PPK66867.1"/>
    <property type="molecule type" value="Genomic_DNA"/>
</dbReference>
<organism evidence="3 4">
    <name type="scientific">Actinokineospora auranticolor</name>
    <dbReference type="NCBI Taxonomy" id="155976"/>
    <lineage>
        <taxon>Bacteria</taxon>
        <taxon>Bacillati</taxon>
        <taxon>Actinomycetota</taxon>
        <taxon>Actinomycetes</taxon>
        <taxon>Pseudonocardiales</taxon>
        <taxon>Pseudonocardiaceae</taxon>
        <taxon>Actinokineospora</taxon>
    </lineage>
</organism>
<sequence length="220" mass="22859">MLPAQQAIGSWINNNTEAAIALVMLVVTILGYAGNLWLKRIAYRVHLDAPIGVTPREAPDIDLIEVEPRDKGRLVPDPAFALVRITNSGSREIHESDLTSSLVLLSGVATEKPAVVCRNFPRGGRIIRDTTKGNGRSLVLGGLALVVVSASTTVLLADGAGGLVGKCAEGTLEVAGSSAFADVTNTIGPQHESDCYRSGSSSTPTAAARTTDRSAASSPT</sequence>
<evidence type="ECO:0000313" key="3">
    <source>
        <dbReference type="EMBL" id="PPK66867.1"/>
    </source>
</evidence>
<dbReference type="OrthoDB" id="9790048at2"/>
<keyword evidence="2" id="KW-0472">Membrane</keyword>
<gene>
    <name evidence="3" type="ORF">CLV40_109252</name>
</gene>
<protein>
    <submittedName>
        <fullName evidence="3">Uncharacterized protein</fullName>
    </submittedName>
</protein>
<evidence type="ECO:0000256" key="2">
    <source>
        <dbReference type="SAM" id="Phobius"/>
    </source>
</evidence>
<dbReference type="RefSeq" id="WP_104480228.1">
    <property type="nucleotide sequence ID" value="NZ_CP154825.1"/>
</dbReference>
<feature type="transmembrane region" description="Helical" evidence="2">
    <location>
        <begin position="138"/>
        <end position="157"/>
    </location>
</feature>
<keyword evidence="2" id="KW-0812">Transmembrane</keyword>